<sequence length="100" mass="11200">MRLREIVELPAYVTTKNPNFLAPSYAASSEILQNMLYKFTDTIGLDTNIFEQYAGLKNVTNPEEGVLINILQTMRSPKASGAYKASHMDKKLKGMVSEEI</sequence>
<keyword evidence="2" id="KW-1185">Reference proteome</keyword>
<proteinExistence type="predicted"/>
<dbReference type="EMBL" id="JALNTZ010001080">
    <property type="protein sequence ID" value="KAJ3628721.1"/>
    <property type="molecule type" value="Genomic_DNA"/>
</dbReference>
<gene>
    <name evidence="1" type="ORF">Zmor_003894</name>
</gene>
<comment type="caution">
    <text evidence="1">The sequence shown here is derived from an EMBL/GenBank/DDBJ whole genome shotgun (WGS) entry which is preliminary data.</text>
</comment>
<accession>A0AA38HKE2</accession>
<evidence type="ECO:0000313" key="1">
    <source>
        <dbReference type="EMBL" id="KAJ3628721.1"/>
    </source>
</evidence>
<dbReference type="Proteomes" id="UP001168821">
    <property type="component" value="Unassembled WGS sequence"/>
</dbReference>
<name>A0AA38HKE2_9CUCU</name>
<dbReference type="AlphaFoldDB" id="A0AA38HKE2"/>
<evidence type="ECO:0000313" key="2">
    <source>
        <dbReference type="Proteomes" id="UP001168821"/>
    </source>
</evidence>
<reference evidence="1" key="1">
    <citation type="journal article" date="2023" name="G3 (Bethesda)">
        <title>Whole genome assemblies of Zophobas morio and Tenebrio molitor.</title>
        <authorList>
            <person name="Kaur S."/>
            <person name="Stinson S.A."/>
            <person name="diCenzo G.C."/>
        </authorList>
    </citation>
    <scope>NUCLEOTIDE SEQUENCE</scope>
    <source>
        <strain evidence="1">QUZm001</strain>
    </source>
</reference>
<protein>
    <submittedName>
        <fullName evidence="1">Uncharacterized protein</fullName>
    </submittedName>
</protein>
<organism evidence="1 2">
    <name type="scientific">Zophobas morio</name>
    <dbReference type="NCBI Taxonomy" id="2755281"/>
    <lineage>
        <taxon>Eukaryota</taxon>
        <taxon>Metazoa</taxon>
        <taxon>Ecdysozoa</taxon>
        <taxon>Arthropoda</taxon>
        <taxon>Hexapoda</taxon>
        <taxon>Insecta</taxon>
        <taxon>Pterygota</taxon>
        <taxon>Neoptera</taxon>
        <taxon>Endopterygota</taxon>
        <taxon>Coleoptera</taxon>
        <taxon>Polyphaga</taxon>
        <taxon>Cucujiformia</taxon>
        <taxon>Tenebrionidae</taxon>
        <taxon>Zophobas</taxon>
    </lineage>
</organism>